<dbReference type="EMBL" id="CP015970">
    <property type="protein sequence ID" value="AOZ47386.1"/>
    <property type="molecule type" value="Genomic_DNA"/>
</dbReference>
<keyword evidence="7" id="KW-1185">Reference proteome</keyword>
<evidence type="ECO:0000313" key="4">
    <source>
        <dbReference type="EMBL" id="AOZ47087.1"/>
    </source>
</evidence>
<dbReference type="EMBL" id="CP014352">
    <property type="protein sequence ID" value="AMS05618.1"/>
    <property type="molecule type" value="Genomic_DNA"/>
</dbReference>
<dbReference type="GO" id="GO:0006313">
    <property type="term" value="P:DNA transposition"/>
    <property type="evidence" value="ECO:0007669"/>
    <property type="project" value="InterPro"/>
</dbReference>
<sequence>MPAPRKYPEELKQRAVRLVLEAQSDPDTTRGAVRRIADQLGVGYETLRGWVRTAQIDAGTRPGTTSADQQRIQALEKENRELRRANEILKRASAFFAAELDRPSR</sequence>
<evidence type="ECO:0000256" key="1">
    <source>
        <dbReference type="SAM" id="Coils"/>
    </source>
</evidence>
<dbReference type="GO" id="GO:0004803">
    <property type="term" value="F:transposase activity"/>
    <property type="evidence" value="ECO:0007669"/>
    <property type="project" value="InterPro"/>
</dbReference>
<evidence type="ECO:0000313" key="2">
    <source>
        <dbReference type="EMBL" id="AMS05618.1"/>
    </source>
</evidence>
<accession>A0AAC9FC88</accession>
<dbReference type="EMBL" id="CP015970">
    <property type="protein sequence ID" value="AOZ47087.1"/>
    <property type="molecule type" value="Genomic_DNA"/>
</dbReference>
<dbReference type="Gene3D" id="1.10.10.10">
    <property type="entry name" value="Winged helix-like DNA-binding domain superfamily/Winged helix DNA-binding domain"/>
    <property type="match status" value="1"/>
</dbReference>
<name>A0AAC9FC88_9ACTN</name>
<dbReference type="AlphaFoldDB" id="A0AAC9FC88"/>
<gene>
    <name evidence="4" type="ORF">A8L58_10750</name>
    <name evidence="5" type="ORF">A8L58_12655</name>
    <name evidence="2" type="ORF">AXH35_09310</name>
    <name evidence="3" type="ORF">AXH35_11210</name>
</gene>
<organism evidence="3 6">
    <name type="scientific">Acidipropionibacterium acidipropionici</name>
    <dbReference type="NCBI Taxonomy" id="1748"/>
    <lineage>
        <taxon>Bacteria</taxon>
        <taxon>Bacillati</taxon>
        <taxon>Actinomycetota</taxon>
        <taxon>Actinomycetes</taxon>
        <taxon>Propionibacteriales</taxon>
        <taxon>Propionibacteriaceae</taxon>
        <taxon>Acidipropionibacterium</taxon>
    </lineage>
</organism>
<dbReference type="InterPro" id="IPR009057">
    <property type="entry name" value="Homeodomain-like_sf"/>
</dbReference>
<evidence type="ECO:0000313" key="5">
    <source>
        <dbReference type="EMBL" id="AOZ47386.1"/>
    </source>
</evidence>
<evidence type="ECO:0000313" key="7">
    <source>
        <dbReference type="Proteomes" id="UP000178666"/>
    </source>
</evidence>
<dbReference type="Proteomes" id="UP000178666">
    <property type="component" value="Chromosome"/>
</dbReference>
<protein>
    <submittedName>
        <fullName evidence="3">Transposase</fullName>
    </submittedName>
</protein>
<reference evidence="4 7" key="1">
    <citation type="journal article" date="2016" name="Plant Dis.">
        <title>Improved production of propionic acid using genome shuffling.</title>
        <authorList>
            <person name="Luna-Flores C.H."/>
            <person name="Palfreyman R.W."/>
            <person name="Kromer J.O."/>
            <person name="Nielsen L.K."/>
            <person name="Marcellin E."/>
        </authorList>
    </citation>
    <scope>NUCLEOTIDE SEQUENCE [LARGE SCALE GENOMIC DNA]</scope>
    <source>
        <strain evidence="4 7">F3E8</strain>
    </source>
</reference>
<proteinExistence type="predicted"/>
<dbReference type="SUPFAM" id="SSF46689">
    <property type="entry name" value="Homeodomain-like"/>
    <property type="match status" value="1"/>
</dbReference>
<dbReference type="Pfam" id="PF01527">
    <property type="entry name" value="HTH_Tnp_1"/>
    <property type="match status" value="1"/>
</dbReference>
<evidence type="ECO:0000313" key="3">
    <source>
        <dbReference type="EMBL" id="AMS05923.1"/>
    </source>
</evidence>
<reference evidence="3 6" key="2">
    <citation type="submission" date="2016-02" db="EMBL/GenBank/DDBJ databases">
        <title>Complete Genome Sequence of Propionibacterium acidipropionici ATCC 55737.</title>
        <authorList>
            <person name="Luna Flores C.H."/>
            <person name="Nielsen L.K."/>
            <person name="Marcellin E."/>
        </authorList>
    </citation>
    <scope>NUCLEOTIDE SEQUENCE [LARGE SCALE GENOMIC DNA]</scope>
    <source>
        <strain evidence="3 6">ATCC 55737</strain>
    </source>
</reference>
<dbReference type="GO" id="GO:0003677">
    <property type="term" value="F:DNA binding"/>
    <property type="evidence" value="ECO:0007669"/>
    <property type="project" value="InterPro"/>
</dbReference>
<feature type="coiled-coil region" evidence="1">
    <location>
        <begin position="65"/>
        <end position="95"/>
    </location>
</feature>
<dbReference type="EMBL" id="CP014352">
    <property type="protein sequence ID" value="AMS05923.1"/>
    <property type="molecule type" value="Genomic_DNA"/>
</dbReference>
<keyword evidence="1" id="KW-0175">Coiled coil</keyword>
<dbReference type="Proteomes" id="UP000075221">
    <property type="component" value="Chromosome"/>
</dbReference>
<evidence type="ECO:0000313" key="6">
    <source>
        <dbReference type="Proteomes" id="UP000075221"/>
    </source>
</evidence>
<dbReference type="InterPro" id="IPR002514">
    <property type="entry name" value="Transposase_8"/>
</dbReference>
<dbReference type="InterPro" id="IPR036388">
    <property type="entry name" value="WH-like_DNA-bd_sf"/>
</dbReference>